<comment type="caution">
    <text evidence="2">The sequence shown here is derived from an EMBL/GenBank/DDBJ whole genome shotgun (WGS) entry which is preliminary data.</text>
</comment>
<dbReference type="InterPro" id="IPR038883">
    <property type="entry name" value="AN11006-like"/>
</dbReference>
<gene>
    <name evidence="2" type="ORF">E8E13_003492</name>
</gene>
<proteinExistence type="predicted"/>
<sequence length="448" mass="49346">MPSFRFQVLNSPPTPKFADASKPPNPNPQTQSPFLQRLPAELRNQIYTLVFTPTTTPTTSPPVPLHNQPPHPLTLLQTCRLIHHEAHLLAFTTYTFSLHADAYPDPPRSHGSTDLKPPHIPQGIEIRTSLLSSTHRSGINSLTLHHGSGDNTTSVLSWLISTLPSLSHIALLINPSTHSLCPRSWTAAQETDLPRLRVHNQSLPLPLREARTYAPPVLLEICYSLLGWTRHTGRWVTHWPQSDSAASYTQLSFSDGGQVREELVMDTDSVDSDLGIGVCGCNREPRHVVWTKAVLVQADLVQAGLAMHMTHMDLIAQDLENPRRITVSVSEEPPKPQLSAAQYGMVGGEGAASEARAMEARVRGCDGGSVRETEPRCQPLPSTVLVPGAVPLTLSELIINGRGGFEGSEEYWERVRRRNGNPGAVLRGWWRSAMAPSRENVSYAKLTR</sequence>
<dbReference type="Proteomes" id="UP000801428">
    <property type="component" value="Unassembled WGS sequence"/>
</dbReference>
<organism evidence="2 3">
    <name type="scientific">Curvularia kusanoi</name>
    <name type="common">Cochliobolus kusanoi</name>
    <dbReference type="NCBI Taxonomy" id="90978"/>
    <lineage>
        <taxon>Eukaryota</taxon>
        <taxon>Fungi</taxon>
        <taxon>Dikarya</taxon>
        <taxon>Ascomycota</taxon>
        <taxon>Pezizomycotina</taxon>
        <taxon>Dothideomycetes</taxon>
        <taxon>Pleosporomycetidae</taxon>
        <taxon>Pleosporales</taxon>
        <taxon>Pleosporineae</taxon>
        <taxon>Pleosporaceae</taxon>
        <taxon>Curvularia</taxon>
    </lineage>
</organism>
<dbReference type="EMBL" id="SWKU01000028">
    <property type="protein sequence ID" value="KAF2996240.1"/>
    <property type="molecule type" value="Genomic_DNA"/>
</dbReference>
<dbReference type="OrthoDB" id="3798004at2759"/>
<feature type="region of interest" description="Disordered" evidence="1">
    <location>
        <begin position="1"/>
        <end position="33"/>
    </location>
</feature>
<accession>A0A9P4T600</accession>
<evidence type="ECO:0000256" key="1">
    <source>
        <dbReference type="SAM" id="MobiDB-lite"/>
    </source>
</evidence>
<name>A0A9P4T600_CURKU</name>
<protein>
    <submittedName>
        <fullName evidence="2">Uncharacterized protein</fullName>
    </submittedName>
</protein>
<keyword evidence="3" id="KW-1185">Reference proteome</keyword>
<dbReference type="PANTHER" id="PTHR42085">
    <property type="entry name" value="F-BOX DOMAIN-CONTAINING PROTEIN"/>
    <property type="match status" value="1"/>
</dbReference>
<dbReference type="AlphaFoldDB" id="A0A9P4T600"/>
<reference evidence="2" key="1">
    <citation type="submission" date="2019-04" db="EMBL/GenBank/DDBJ databases">
        <title>Sequencing of skin fungus with MAO and IRED activity.</title>
        <authorList>
            <person name="Marsaioli A.J."/>
            <person name="Bonatto J.M.C."/>
            <person name="Reis Junior O."/>
        </authorList>
    </citation>
    <scope>NUCLEOTIDE SEQUENCE</scope>
    <source>
        <strain evidence="2">30M1</strain>
    </source>
</reference>
<evidence type="ECO:0000313" key="2">
    <source>
        <dbReference type="EMBL" id="KAF2996240.1"/>
    </source>
</evidence>
<evidence type="ECO:0000313" key="3">
    <source>
        <dbReference type="Proteomes" id="UP000801428"/>
    </source>
</evidence>
<dbReference type="PANTHER" id="PTHR42085:SF1">
    <property type="entry name" value="F-BOX DOMAIN-CONTAINING PROTEIN"/>
    <property type="match status" value="1"/>
</dbReference>